<evidence type="ECO:0000313" key="1">
    <source>
        <dbReference type="EMBL" id="OWR41327.1"/>
    </source>
</evidence>
<dbReference type="KEGG" id="dpl:KGM_209085"/>
<reference evidence="1 2" key="1">
    <citation type="journal article" date="2011" name="Cell">
        <title>The monarch butterfly genome yields insights into long-distance migration.</title>
        <authorList>
            <person name="Zhan S."/>
            <person name="Merlin C."/>
            <person name="Boore J.L."/>
            <person name="Reppert S.M."/>
        </authorList>
    </citation>
    <scope>NUCLEOTIDE SEQUENCE [LARGE SCALE GENOMIC DNA]</scope>
    <source>
        <strain evidence="1">F-2</strain>
    </source>
</reference>
<sequence length="222" mass="25271">MGEISNNLETKENCGSKYNWYGNTENMPPNEQNIKFLDHVERVSDDFDEGGEHLNEDEVTITDINSYGLQDSDTARADIGEPLTPQYISIDFTPVHGVDDVESLQEKCLGFWKFVNGNPTLQRLSDKGLEEVHSLTMEIDTNIPTNRSDSYNSVNQTIHVFKNVVGQQSLPELKSEMSLSNRLSRTSCRVPDEVDKLCREMKNWDILHPKSMKQPQTVKFDA</sequence>
<name>A0A212EIM1_DANPL</name>
<protein>
    <submittedName>
        <fullName evidence="1">Uncharacterized protein</fullName>
    </submittedName>
</protein>
<dbReference type="EMBL" id="AGBW02014621">
    <property type="protein sequence ID" value="OWR41327.1"/>
    <property type="molecule type" value="Genomic_DNA"/>
</dbReference>
<comment type="caution">
    <text evidence="1">The sequence shown here is derived from an EMBL/GenBank/DDBJ whole genome shotgun (WGS) entry which is preliminary data.</text>
</comment>
<proteinExistence type="predicted"/>
<dbReference type="Proteomes" id="UP000007151">
    <property type="component" value="Unassembled WGS sequence"/>
</dbReference>
<keyword evidence="2" id="KW-1185">Reference proteome</keyword>
<gene>
    <name evidence="1" type="ORF">KGM_209085</name>
</gene>
<evidence type="ECO:0000313" key="2">
    <source>
        <dbReference type="Proteomes" id="UP000007151"/>
    </source>
</evidence>
<dbReference type="AlphaFoldDB" id="A0A212EIM1"/>
<organism evidence="1 2">
    <name type="scientific">Danaus plexippus plexippus</name>
    <dbReference type="NCBI Taxonomy" id="278856"/>
    <lineage>
        <taxon>Eukaryota</taxon>
        <taxon>Metazoa</taxon>
        <taxon>Ecdysozoa</taxon>
        <taxon>Arthropoda</taxon>
        <taxon>Hexapoda</taxon>
        <taxon>Insecta</taxon>
        <taxon>Pterygota</taxon>
        <taxon>Neoptera</taxon>
        <taxon>Endopterygota</taxon>
        <taxon>Lepidoptera</taxon>
        <taxon>Glossata</taxon>
        <taxon>Ditrysia</taxon>
        <taxon>Papilionoidea</taxon>
        <taxon>Nymphalidae</taxon>
        <taxon>Danainae</taxon>
        <taxon>Danaini</taxon>
        <taxon>Danaina</taxon>
        <taxon>Danaus</taxon>
        <taxon>Danaus</taxon>
    </lineage>
</organism>
<accession>A0A212EIM1</accession>